<evidence type="ECO:0000313" key="4">
    <source>
        <dbReference type="EMBL" id="MFC5026038.1"/>
    </source>
</evidence>
<gene>
    <name evidence="4" type="ORF">ACFPM3_28305</name>
</gene>
<comment type="caution">
    <text evidence="4">The sequence shown here is derived from an EMBL/GenBank/DDBJ whole genome shotgun (WGS) entry which is preliminary data.</text>
</comment>
<dbReference type="EMBL" id="JBHSJD010000024">
    <property type="protein sequence ID" value="MFC5026038.1"/>
    <property type="molecule type" value="Genomic_DNA"/>
</dbReference>
<evidence type="ECO:0000259" key="3">
    <source>
        <dbReference type="Pfam" id="PF00496"/>
    </source>
</evidence>
<feature type="region of interest" description="Disordered" evidence="1">
    <location>
        <begin position="453"/>
        <end position="560"/>
    </location>
</feature>
<accession>A0ABV9XP83</accession>
<dbReference type="RefSeq" id="WP_345689482.1">
    <property type="nucleotide sequence ID" value="NZ_BAABIT010000001.1"/>
</dbReference>
<dbReference type="PANTHER" id="PTHR30290">
    <property type="entry name" value="PERIPLASMIC BINDING COMPONENT OF ABC TRANSPORTER"/>
    <property type="match status" value="1"/>
</dbReference>
<feature type="compositionally biased region" description="Low complexity" evidence="1">
    <location>
        <begin position="462"/>
        <end position="527"/>
    </location>
</feature>
<dbReference type="CDD" id="cd08501">
    <property type="entry name" value="PBP2_Lpqw"/>
    <property type="match status" value="1"/>
</dbReference>
<dbReference type="Pfam" id="PF00496">
    <property type="entry name" value="SBP_bac_5"/>
    <property type="match status" value="2"/>
</dbReference>
<sequence>MPQVGARALRSVALLTSGVLAVSVLAGCTSSDEESTAKAVPADIAPAERARVADGGTLHWAVDALPTTLNAFQADADATTARVAGAVLPALFTLDERGRPQLNADYLESAEIVEREPKQVVVYKLHQQAVWSDGREIGAPDFVAQWRALRGKDGAYWTARNAGYERIEKIERGTDDLHVRVTFTKPYADWKALFTPLYPKEVTGTPDSFNDGARARLAQSAGPFRLKTVDTKAGTLTLVRNPRWWGEPAKLDALVLRAVPRTGRAAALAARTVDLAEIDGATADRIARAVREGKRTAHGQPPAHGPGADGPPSAALESWALAYGSDPRKAAEVQAVRTRNQQALAAYTAEQQALRGYVVRKSLEPAYTQLALNGESGPLADERVRRAVARALDRRELAETVLAPLGLPAEPVGSHLALAGQAAYADNSAALGSQDTEEALALLADAGWTKDGARARKQGTKAGSEASAPGSPAASAPGSPAASAPGSPAASAPGSPAASAPGSPAASAPGSPAASASPARKAGAAGPKADDRASDEGLYIVGDDKAGTGGPGPGDGTHILAPAPAAALHSELLLRQARAVAAKAAQDPKAAEPAASPATGTDATGVGGHKAKGGVPGAYAPVGTPAPAAGALGKDGKPLTLRFVLPSGPGSESLRAVGAKIARMLDSIGVRTEIVKVPDDSYFKDHIASGDYDLALYSWPATAYPATDGRPIFAKPEAATDGSLLVEQNYTRVGTDHIDQLFEQAAAELDEKAARDLVRRADARIWAAAGSVPLYQRPQLVAARPDVVNAGAFGFATPRYQNIGFAKPAKS</sequence>
<feature type="region of interest" description="Disordered" evidence="1">
    <location>
        <begin position="291"/>
        <end position="314"/>
    </location>
</feature>
<feature type="domain" description="Solute-binding protein family 5" evidence="3">
    <location>
        <begin position="115"/>
        <end position="285"/>
    </location>
</feature>
<dbReference type="PROSITE" id="PS51257">
    <property type="entry name" value="PROKAR_LIPOPROTEIN"/>
    <property type="match status" value="1"/>
</dbReference>
<dbReference type="InterPro" id="IPR039424">
    <property type="entry name" value="SBP_5"/>
</dbReference>
<dbReference type="PANTHER" id="PTHR30290:SF65">
    <property type="entry name" value="MONOACYL PHOSPHATIDYLINOSITOL TETRAMANNOSIDE-BINDING PROTEIN LPQW-RELATED"/>
    <property type="match status" value="1"/>
</dbReference>
<feature type="chain" id="PRO_5047225296" evidence="2">
    <location>
        <begin position="27"/>
        <end position="811"/>
    </location>
</feature>
<feature type="region of interest" description="Disordered" evidence="1">
    <location>
        <begin position="584"/>
        <end position="609"/>
    </location>
</feature>
<evidence type="ECO:0000256" key="2">
    <source>
        <dbReference type="SAM" id="SignalP"/>
    </source>
</evidence>
<protein>
    <submittedName>
        <fullName evidence="4">ABC transporter family substrate-binding protein</fullName>
    </submittedName>
</protein>
<dbReference type="InterPro" id="IPR000914">
    <property type="entry name" value="SBP_5_dom"/>
</dbReference>
<evidence type="ECO:0000256" key="1">
    <source>
        <dbReference type="SAM" id="MobiDB-lite"/>
    </source>
</evidence>
<feature type="compositionally biased region" description="Low complexity" evidence="1">
    <location>
        <begin position="584"/>
        <end position="595"/>
    </location>
</feature>
<keyword evidence="5" id="KW-1185">Reference proteome</keyword>
<dbReference type="Proteomes" id="UP001595829">
    <property type="component" value="Unassembled WGS sequence"/>
</dbReference>
<feature type="signal peptide" evidence="2">
    <location>
        <begin position="1"/>
        <end position="26"/>
    </location>
</feature>
<dbReference type="Gene3D" id="3.90.76.10">
    <property type="entry name" value="Dipeptide-binding Protein, Domain 1"/>
    <property type="match status" value="1"/>
</dbReference>
<feature type="compositionally biased region" description="Low complexity" evidence="1">
    <location>
        <begin position="298"/>
        <end position="314"/>
    </location>
</feature>
<proteinExistence type="predicted"/>
<dbReference type="Gene3D" id="3.40.190.10">
    <property type="entry name" value="Periplasmic binding protein-like II"/>
    <property type="match status" value="1"/>
</dbReference>
<reference evidence="5" key="1">
    <citation type="journal article" date="2019" name="Int. J. Syst. Evol. Microbiol.">
        <title>The Global Catalogue of Microorganisms (GCM) 10K type strain sequencing project: providing services to taxonomists for standard genome sequencing and annotation.</title>
        <authorList>
            <consortium name="The Broad Institute Genomics Platform"/>
            <consortium name="The Broad Institute Genome Sequencing Center for Infectious Disease"/>
            <person name="Wu L."/>
            <person name="Ma J."/>
        </authorList>
    </citation>
    <scope>NUCLEOTIDE SEQUENCE [LARGE SCALE GENOMIC DNA]</scope>
    <source>
        <strain evidence="5">CGMCC 4.1648</strain>
    </source>
</reference>
<evidence type="ECO:0000313" key="5">
    <source>
        <dbReference type="Proteomes" id="UP001595829"/>
    </source>
</evidence>
<feature type="domain" description="Solute-binding protein family 5" evidence="3">
    <location>
        <begin position="346"/>
        <end position="456"/>
    </location>
</feature>
<dbReference type="SUPFAM" id="SSF53850">
    <property type="entry name" value="Periplasmic binding protein-like II"/>
    <property type="match status" value="2"/>
</dbReference>
<dbReference type="Gene3D" id="3.10.105.10">
    <property type="entry name" value="Dipeptide-binding Protein, Domain 3"/>
    <property type="match status" value="2"/>
</dbReference>
<name>A0ABV9XP83_9ACTN</name>
<keyword evidence="2" id="KW-0732">Signal</keyword>
<organism evidence="4 5">
    <name type="scientific">Streptomyces coeruleoprunus</name>
    <dbReference type="NCBI Taxonomy" id="285563"/>
    <lineage>
        <taxon>Bacteria</taxon>
        <taxon>Bacillati</taxon>
        <taxon>Actinomycetota</taxon>
        <taxon>Actinomycetes</taxon>
        <taxon>Kitasatosporales</taxon>
        <taxon>Streptomycetaceae</taxon>
        <taxon>Streptomyces</taxon>
    </lineage>
</organism>